<name>A0ABS8GG32_9MICC</name>
<protein>
    <submittedName>
        <fullName evidence="3">DUF6318 family protein</fullName>
    </submittedName>
</protein>
<dbReference type="InterPro" id="IPR046281">
    <property type="entry name" value="DUF6318"/>
</dbReference>
<feature type="domain" description="DUF6318" evidence="2">
    <location>
        <begin position="67"/>
        <end position="218"/>
    </location>
</feature>
<dbReference type="RefSeq" id="WP_227890239.1">
    <property type="nucleotide sequence ID" value="NZ_JAJFZQ010000003.1"/>
</dbReference>
<dbReference type="Proteomes" id="UP001139168">
    <property type="component" value="Unassembled WGS sequence"/>
</dbReference>
<comment type="caution">
    <text evidence="3">The sequence shown here is derived from an EMBL/GenBank/DDBJ whole genome shotgun (WGS) entry which is preliminary data.</text>
</comment>
<feature type="compositionally biased region" description="Low complexity" evidence="1">
    <location>
        <begin position="49"/>
        <end position="73"/>
    </location>
</feature>
<sequence length="223" mass="23661">MIRSAVAPLRLGALGIAAILLLGGCSGSRDDPNTEPAVNASRSPSTSESPDTAESATPSATPTPTAAYKPATAEGPAENVPLPVMPELAKRESKEGLIAFGHYWFSLLNYGYETGDASPVKELSTSECQLCELYNVDLEEGYENDDWIQGGKISISSSGSQFEKTPEGRYQLLLSIRQEAGVNRGPNGVIYGAGSSGDEQATAQIMEATYVSDHWVVNLVENM</sequence>
<evidence type="ECO:0000259" key="2">
    <source>
        <dbReference type="Pfam" id="PF19843"/>
    </source>
</evidence>
<evidence type="ECO:0000313" key="3">
    <source>
        <dbReference type="EMBL" id="MCC3265431.1"/>
    </source>
</evidence>
<feature type="region of interest" description="Disordered" evidence="1">
    <location>
        <begin position="30"/>
        <end position="81"/>
    </location>
</feature>
<keyword evidence="4" id="KW-1185">Reference proteome</keyword>
<accession>A0ABS8GG32</accession>
<dbReference type="PROSITE" id="PS51257">
    <property type="entry name" value="PROKAR_LIPOPROTEIN"/>
    <property type="match status" value="1"/>
</dbReference>
<evidence type="ECO:0000313" key="4">
    <source>
        <dbReference type="Proteomes" id="UP001139168"/>
    </source>
</evidence>
<proteinExistence type="predicted"/>
<evidence type="ECO:0000256" key="1">
    <source>
        <dbReference type="SAM" id="MobiDB-lite"/>
    </source>
</evidence>
<gene>
    <name evidence="3" type="ORF">LJ752_05155</name>
</gene>
<dbReference type="EMBL" id="JAJFZQ010000003">
    <property type="protein sequence ID" value="MCC3265431.1"/>
    <property type="molecule type" value="Genomic_DNA"/>
</dbReference>
<organism evidence="3 4">
    <name type="scientific">Arthrobacter gengyunqii</name>
    <dbReference type="NCBI Taxonomy" id="2886940"/>
    <lineage>
        <taxon>Bacteria</taxon>
        <taxon>Bacillati</taxon>
        <taxon>Actinomycetota</taxon>
        <taxon>Actinomycetes</taxon>
        <taxon>Micrococcales</taxon>
        <taxon>Micrococcaceae</taxon>
        <taxon>Arthrobacter</taxon>
    </lineage>
</organism>
<reference evidence="3" key="1">
    <citation type="submission" date="2021-10" db="EMBL/GenBank/DDBJ databases">
        <title>Novel species in genus Arthrobacter.</title>
        <authorList>
            <person name="Liu Y."/>
        </authorList>
    </citation>
    <scope>NUCLEOTIDE SEQUENCE</scope>
    <source>
        <strain evidence="3">Zg-Y786</strain>
    </source>
</reference>
<dbReference type="Pfam" id="PF19843">
    <property type="entry name" value="DUF6318"/>
    <property type="match status" value="1"/>
</dbReference>